<name>A0AAJ5Z5A0_9BASI</name>
<feature type="transmembrane region" description="Helical" evidence="1">
    <location>
        <begin position="294"/>
        <end position="312"/>
    </location>
</feature>
<dbReference type="Proteomes" id="UP001217582">
    <property type="component" value="Chromosome 6"/>
</dbReference>
<feature type="transmembrane region" description="Helical" evidence="1">
    <location>
        <begin position="74"/>
        <end position="99"/>
    </location>
</feature>
<keyword evidence="1" id="KW-0812">Transmembrane</keyword>
<keyword evidence="1" id="KW-0472">Membrane</keyword>
<evidence type="ECO:0000313" key="2">
    <source>
        <dbReference type="EMBL" id="WFD17150.1"/>
    </source>
</evidence>
<evidence type="ECO:0008006" key="4">
    <source>
        <dbReference type="Google" id="ProtNLM"/>
    </source>
</evidence>
<protein>
    <recommendedName>
        <fullName evidence="4">PrsW family intramembrane metalloprotease</fullName>
    </recommendedName>
</protein>
<feature type="transmembrane region" description="Helical" evidence="1">
    <location>
        <begin position="38"/>
        <end position="62"/>
    </location>
</feature>
<sequence>MSGITPAANASLSISARLAVVIFPCLVCWWLYNTATEAAILAPLVFLPTLCMYAAWACANHAKPERRGQLETMVWIYFSVSIFGTTLLGLAQLLAYLIVVSLVMGPHAPEYWTEFLRGTVDGMTVEERERRAELAGTWRNWLLIVLFSFVMAGGFEEILKYLPVAYARYLEQKHKWKREGAYIDFALAGSLGMATVECIGFLHDTYAGGFHGLLAPIVTLVQRQIAGTVGHMTASMLTSLRATRSDFYGPMHSWFWIISPSMVLHGIAIMTVFISCTLDGHVGWVHPTELISIAGMYGNFFCVVFVVTVLAYREHKILKSLGLHSK</sequence>
<dbReference type="InterPro" id="IPR026898">
    <property type="entry name" value="PrsW"/>
</dbReference>
<feature type="transmembrane region" description="Helical" evidence="1">
    <location>
        <begin position="12"/>
        <end position="32"/>
    </location>
</feature>
<proteinExistence type="predicted"/>
<dbReference type="Pfam" id="PF13367">
    <property type="entry name" value="PrsW-protease"/>
    <property type="match status" value="1"/>
</dbReference>
<keyword evidence="1" id="KW-1133">Transmembrane helix</keyword>
<evidence type="ECO:0000313" key="3">
    <source>
        <dbReference type="Proteomes" id="UP001217582"/>
    </source>
</evidence>
<feature type="transmembrane region" description="Helical" evidence="1">
    <location>
        <begin position="141"/>
        <end position="159"/>
    </location>
</feature>
<dbReference type="EMBL" id="CP119921">
    <property type="protein sequence ID" value="WFD17150.1"/>
    <property type="molecule type" value="Genomic_DNA"/>
</dbReference>
<reference evidence="2 3" key="1">
    <citation type="submission" date="2023-03" db="EMBL/GenBank/DDBJ databases">
        <title>Mating type loci evolution in Malassezia.</title>
        <authorList>
            <person name="Coelho M.A."/>
        </authorList>
    </citation>
    <scope>NUCLEOTIDE SEQUENCE [LARGE SCALE GENOMIC DNA]</scope>
    <source>
        <strain evidence="2 3">CBS 13387</strain>
    </source>
</reference>
<accession>A0AAJ5Z5A0</accession>
<dbReference type="AlphaFoldDB" id="A0AAJ5Z5A0"/>
<keyword evidence="3" id="KW-1185">Reference proteome</keyword>
<organism evidence="2 3">
    <name type="scientific">Malassezia arunalokei</name>
    <dbReference type="NCBI Taxonomy" id="1514897"/>
    <lineage>
        <taxon>Eukaryota</taxon>
        <taxon>Fungi</taxon>
        <taxon>Dikarya</taxon>
        <taxon>Basidiomycota</taxon>
        <taxon>Ustilaginomycotina</taxon>
        <taxon>Malasseziomycetes</taxon>
        <taxon>Malasseziales</taxon>
        <taxon>Malasseziaceae</taxon>
        <taxon>Malassezia</taxon>
    </lineage>
</organism>
<feature type="transmembrane region" description="Helical" evidence="1">
    <location>
        <begin position="254"/>
        <end position="274"/>
    </location>
</feature>
<evidence type="ECO:0000256" key="1">
    <source>
        <dbReference type="SAM" id="Phobius"/>
    </source>
</evidence>
<dbReference type="GO" id="GO:0008233">
    <property type="term" value="F:peptidase activity"/>
    <property type="evidence" value="ECO:0007669"/>
    <property type="project" value="InterPro"/>
</dbReference>
<gene>
    <name evidence="2" type="ORF">MARU1_003198</name>
</gene>